<evidence type="ECO:0008006" key="3">
    <source>
        <dbReference type="Google" id="ProtNLM"/>
    </source>
</evidence>
<reference evidence="1" key="1">
    <citation type="submission" date="2021-12" db="EMBL/GenBank/DDBJ databases">
        <authorList>
            <person name="Lee J.-H."/>
            <person name="Kim S.-B."/>
        </authorList>
    </citation>
    <scope>NUCLEOTIDE SEQUENCE</scope>
    <source>
        <strain evidence="1">NR30</strain>
    </source>
</reference>
<comment type="caution">
    <text evidence="1">The sequence shown here is derived from an EMBL/GenBank/DDBJ whole genome shotgun (WGS) entry which is preliminary data.</text>
</comment>
<sequence>MGDGFHVDPDVLLKYAAQAEQHLDDLPRVASALAHITVPGGAFGKLPDSDELHSAYLEHAAAAEHNVRDLVSVLADVAKGLRDVGGQYLSNEYDLGQGMDGIGA</sequence>
<organism evidence="1 2">
    <name type="scientific">Streptomyces guryensis</name>
    <dbReference type="NCBI Taxonomy" id="2886947"/>
    <lineage>
        <taxon>Bacteria</taxon>
        <taxon>Bacillati</taxon>
        <taxon>Actinomycetota</taxon>
        <taxon>Actinomycetes</taxon>
        <taxon>Kitasatosporales</taxon>
        <taxon>Streptomycetaceae</taxon>
        <taxon>Streptomyces</taxon>
    </lineage>
</organism>
<protein>
    <recommendedName>
        <fullName evidence="3">Excreted virulence factor EspC, type VII ESX diderm</fullName>
    </recommendedName>
</protein>
<gene>
    <name evidence="1" type="ORF">LJ657_25105</name>
</gene>
<name>A0A9Q3VSK1_9ACTN</name>
<dbReference type="Proteomes" id="UP001108029">
    <property type="component" value="Unassembled WGS sequence"/>
</dbReference>
<accession>A0A9Q3VSK1</accession>
<evidence type="ECO:0000313" key="2">
    <source>
        <dbReference type="Proteomes" id="UP001108029"/>
    </source>
</evidence>
<dbReference type="RefSeq" id="WP_232651010.1">
    <property type="nucleotide sequence ID" value="NZ_JAJSBI010000013.1"/>
</dbReference>
<keyword evidence="2" id="KW-1185">Reference proteome</keyword>
<proteinExistence type="predicted"/>
<dbReference type="EMBL" id="JAJSBI010000013">
    <property type="protein sequence ID" value="MCD9876859.1"/>
    <property type="molecule type" value="Genomic_DNA"/>
</dbReference>
<evidence type="ECO:0000313" key="1">
    <source>
        <dbReference type="EMBL" id="MCD9876859.1"/>
    </source>
</evidence>
<dbReference type="AlphaFoldDB" id="A0A9Q3VSK1"/>